<evidence type="ECO:0000313" key="2">
    <source>
        <dbReference type="Proteomes" id="UP000271974"/>
    </source>
</evidence>
<comment type="caution">
    <text evidence="1">The sequence shown here is derived from an EMBL/GenBank/DDBJ whole genome shotgun (WGS) entry which is preliminary data.</text>
</comment>
<sequence>MFLSFFFSSAEPPEPTIPTVLSNSFDLTKKIKEGEKILLGCEANIDDTILLQLVLVTKNDVQSLIGPSADGYKLTENSEEVFGSCFRTAQAMYEKSFTVADDMTSVKCVSHYTDKNNPCPPHNQFCIDLGQIRVEAGPKKDGKANYS</sequence>
<reference evidence="1 2" key="1">
    <citation type="submission" date="2019-01" db="EMBL/GenBank/DDBJ databases">
        <title>A draft genome assembly of the solar-powered sea slug Elysia chlorotica.</title>
        <authorList>
            <person name="Cai H."/>
            <person name="Li Q."/>
            <person name="Fang X."/>
            <person name="Li J."/>
            <person name="Curtis N.E."/>
            <person name="Altenburger A."/>
            <person name="Shibata T."/>
            <person name="Feng M."/>
            <person name="Maeda T."/>
            <person name="Schwartz J.A."/>
            <person name="Shigenobu S."/>
            <person name="Lundholm N."/>
            <person name="Nishiyama T."/>
            <person name="Yang H."/>
            <person name="Hasebe M."/>
            <person name="Li S."/>
            <person name="Pierce S.K."/>
            <person name="Wang J."/>
        </authorList>
    </citation>
    <scope>NUCLEOTIDE SEQUENCE [LARGE SCALE GENOMIC DNA]</scope>
    <source>
        <strain evidence="1">EC2010</strain>
        <tissue evidence="1">Whole organism of an adult</tissue>
    </source>
</reference>
<dbReference type="AlphaFoldDB" id="A0A433TH24"/>
<proteinExistence type="predicted"/>
<protein>
    <submittedName>
        <fullName evidence="1">Uncharacterized protein</fullName>
    </submittedName>
</protein>
<evidence type="ECO:0000313" key="1">
    <source>
        <dbReference type="EMBL" id="RUS80907.1"/>
    </source>
</evidence>
<accession>A0A433TH24</accession>
<dbReference type="EMBL" id="RQTK01000366">
    <property type="protein sequence ID" value="RUS80907.1"/>
    <property type="molecule type" value="Genomic_DNA"/>
</dbReference>
<organism evidence="1 2">
    <name type="scientific">Elysia chlorotica</name>
    <name type="common">Eastern emerald elysia</name>
    <name type="synonym">Sea slug</name>
    <dbReference type="NCBI Taxonomy" id="188477"/>
    <lineage>
        <taxon>Eukaryota</taxon>
        <taxon>Metazoa</taxon>
        <taxon>Spiralia</taxon>
        <taxon>Lophotrochozoa</taxon>
        <taxon>Mollusca</taxon>
        <taxon>Gastropoda</taxon>
        <taxon>Heterobranchia</taxon>
        <taxon>Euthyneura</taxon>
        <taxon>Panpulmonata</taxon>
        <taxon>Sacoglossa</taxon>
        <taxon>Placobranchoidea</taxon>
        <taxon>Plakobranchidae</taxon>
        <taxon>Elysia</taxon>
    </lineage>
</organism>
<dbReference type="Proteomes" id="UP000271974">
    <property type="component" value="Unassembled WGS sequence"/>
</dbReference>
<keyword evidence="2" id="KW-1185">Reference proteome</keyword>
<gene>
    <name evidence="1" type="ORF">EGW08_011319</name>
</gene>
<name>A0A433TH24_ELYCH</name>